<protein>
    <submittedName>
        <fullName evidence="2">Uncharacterized protein</fullName>
    </submittedName>
</protein>
<feature type="non-terminal residue" evidence="2">
    <location>
        <position position="136"/>
    </location>
</feature>
<sequence>SHPFEYARIIGIFHVDVVHPVPEKSGPTTTSIEIIWVRRFRIDTTYSSAGFKKKRLHRLEFLPASDPQAFGFVHPDEIIRGAHLIPAFHYGGTDQFLSGVSIARNEDEYDDYRYFYVNIFVDRDMYMRYAGGGIGH</sequence>
<dbReference type="AlphaFoldDB" id="A0A0D2NZR1"/>
<dbReference type="OrthoDB" id="3183767at2759"/>
<dbReference type="STRING" id="945553.A0A0D2NZR1"/>
<dbReference type="EMBL" id="KN817678">
    <property type="protein sequence ID" value="KJA14473.1"/>
    <property type="molecule type" value="Genomic_DNA"/>
</dbReference>
<organism evidence="2 3">
    <name type="scientific">Hypholoma sublateritium (strain FD-334 SS-4)</name>
    <dbReference type="NCBI Taxonomy" id="945553"/>
    <lineage>
        <taxon>Eukaryota</taxon>
        <taxon>Fungi</taxon>
        <taxon>Dikarya</taxon>
        <taxon>Basidiomycota</taxon>
        <taxon>Agaricomycotina</taxon>
        <taxon>Agaricomycetes</taxon>
        <taxon>Agaricomycetidae</taxon>
        <taxon>Agaricales</taxon>
        <taxon>Agaricineae</taxon>
        <taxon>Strophariaceae</taxon>
        <taxon>Hypholoma</taxon>
    </lineage>
</organism>
<evidence type="ECO:0000313" key="1">
    <source>
        <dbReference type="EMBL" id="KJA14473.1"/>
    </source>
</evidence>
<proteinExistence type="predicted"/>
<evidence type="ECO:0000313" key="2">
    <source>
        <dbReference type="EMBL" id="KJA24144.1"/>
    </source>
</evidence>
<accession>A0A0D2NZR1</accession>
<reference evidence="2" key="2">
    <citation type="submission" date="2014-04" db="EMBL/GenBank/DDBJ databases">
        <title>Evolutionary Origins and Diversification of the Mycorrhizal Mutualists.</title>
        <authorList>
            <consortium name="DOE Joint Genome Institute"/>
            <person name="Kohler A."/>
            <person name="Kuo A."/>
            <person name="Nagy L.G."/>
            <person name="Floudas D."/>
            <person name="Copeland A."/>
            <person name="Barry K.W."/>
            <person name="Cichocki N."/>
            <person name="Veneault-Fourrey C."/>
            <person name="LaButti K."/>
            <person name="Lindquist E.A."/>
            <person name="Lipzen A."/>
            <person name="Lundell T."/>
            <person name="Morin E."/>
            <person name="Murat C."/>
            <person name="Riley R."/>
            <person name="Ohm R."/>
            <person name="Sun H."/>
            <person name="Tunlid A."/>
            <person name="Henrissat B."/>
            <person name="Grigoriev I.V."/>
            <person name="Hibbett D.S."/>
            <person name="Martin F."/>
            <person name="Consortium M.G."/>
        </authorList>
    </citation>
    <scope>NUCLEOTIDE SEQUENCE [LARGE SCALE GENOMIC DNA]</scope>
    <source>
        <strain evidence="2">FD-334 SS-4</strain>
    </source>
</reference>
<dbReference type="Proteomes" id="UP000054270">
    <property type="component" value="Unassembled WGS sequence"/>
</dbReference>
<dbReference type="EMBL" id="KN817539">
    <property type="protein sequence ID" value="KJA24144.1"/>
    <property type="molecule type" value="Genomic_DNA"/>
</dbReference>
<name>A0A0D2NZR1_HYPSF</name>
<evidence type="ECO:0000313" key="3">
    <source>
        <dbReference type="Proteomes" id="UP000054270"/>
    </source>
</evidence>
<keyword evidence="3" id="KW-1185">Reference proteome</keyword>
<reference evidence="3" key="1">
    <citation type="submission" date="2014-04" db="EMBL/GenBank/DDBJ databases">
        <title>Evolutionary Origins and Diversification of the Mycorrhizal Mutualists.</title>
        <authorList>
            <consortium name="DOE Joint Genome Institute"/>
            <consortium name="Mycorrhizal Genomics Consortium"/>
            <person name="Kohler A."/>
            <person name="Kuo A."/>
            <person name="Nagy L.G."/>
            <person name="Floudas D."/>
            <person name="Copeland A."/>
            <person name="Barry K.W."/>
            <person name="Cichocki N."/>
            <person name="Veneault-Fourrey C."/>
            <person name="LaButti K."/>
            <person name="Lindquist E.A."/>
            <person name="Lipzen A."/>
            <person name="Lundell T."/>
            <person name="Morin E."/>
            <person name="Murat C."/>
            <person name="Riley R."/>
            <person name="Ohm R."/>
            <person name="Sun H."/>
            <person name="Tunlid A."/>
            <person name="Henrissat B."/>
            <person name="Grigoriev I.V."/>
            <person name="Hibbett D.S."/>
            <person name="Martin F."/>
        </authorList>
    </citation>
    <scope>NUCLEOTIDE SEQUENCE [LARGE SCALE GENOMIC DNA]</scope>
    <source>
        <strain evidence="3">FD-334 SS-4</strain>
    </source>
</reference>
<gene>
    <name evidence="2" type="ORF">HYPSUDRAFT_114921</name>
    <name evidence="1" type="ORF">HYPSUDRAFT_118732</name>
</gene>
<feature type="non-terminal residue" evidence="2">
    <location>
        <position position="1"/>
    </location>
</feature>